<dbReference type="GO" id="GO:0003677">
    <property type="term" value="F:DNA binding"/>
    <property type="evidence" value="ECO:0007669"/>
    <property type="project" value="UniProtKB-KW"/>
</dbReference>
<dbReference type="PROSITE" id="PS00894">
    <property type="entry name" value="HTH_DEOR_1"/>
    <property type="match status" value="1"/>
</dbReference>
<name>A0ABS7VR97_9HYPH</name>
<reference evidence="6 7" key="1">
    <citation type="submission" date="2021-09" db="EMBL/GenBank/DDBJ databases">
        <title>The complete genome sequence of a new microorganism.</title>
        <authorList>
            <person name="Zi Z."/>
        </authorList>
    </citation>
    <scope>NUCLEOTIDE SEQUENCE [LARGE SCALE GENOMIC DNA]</scope>
    <source>
        <strain evidence="6 7">WGZ8</strain>
    </source>
</reference>
<dbReference type="Pfam" id="PF08220">
    <property type="entry name" value="HTH_DeoR"/>
    <property type="match status" value="1"/>
</dbReference>
<dbReference type="InterPro" id="IPR050313">
    <property type="entry name" value="Carb_Metab_HTH_regulators"/>
</dbReference>
<dbReference type="InterPro" id="IPR001034">
    <property type="entry name" value="DeoR_HTH"/>
</dbReference>
<dbReference type="RefSeq" id="WP_224314802.1">
    <property type="nucleotide sequence ID" value="NZ_JAIRBM010000014.1"/>
</dbReference>
<evidence type="ECO:0000313" key="7">
    <source>
        <dbReference type="Proteomes" id="UP000704176"/>
    </source>
</evidence>
<dbReference type="PANTHER" id="PTHR30363:SF4">
    <property type="entry name" value="GLYCEROL-3-PHOSPHATE REGULON REPRESSOR"/>
    <property type="match status" value="1"/>
</dbReference>
<dbReference type="SUPFAM" id="SSF46785">
    <property type="entry name" value="Winged helix' DNA-binding domain"/>
    <property type="match status" value="1"/>
</dbReference>
<keyword evidence="4" id="KW-0804">Transcription</keyword>
<keyword evidence="3 6" id="KW-0238">DNA-binding</keyword>
<keyword evidence="7" id="KW-1185">Reference proteome</keyword>
<sequence>MARNAQVKPLAALRHGEILKRIATNGFVAVNELATYFGVSHETIRRDLKQLADRKQLEVIHGGASRRESIEPDYEERVTTNAAGKAAIAKRAAALIEDGMVLLLDSGTTTLALASALKERRNLTICTGSLSIAHLMARMPDTRVHLLGGEVDPREEATVGVDMLEAIARFRVDMAFIGVGGVSPKGEVTDYTRIGAEQRARMISVAHEAYFLVDHEKFGRLTALRIPGDENVAGLVTDRPPTKAIADALQRRGIPLLTT</sequence>
<feature type="domain" description="HTH deoR-type" evidence="5">
    <location>
        <begin position="11"/>
        <end position="66"/>
    </location>
</feature>
<keyword evidence="2" id="KW-0805">Transcription regulation</keyword>
<evidence type="ECO:0000259" key="5">
    <source>
        <dbReference type="PROSITE" id="PS51000"/>
    </source>
</evidence>
<dbReference type="InterPro" id="IPR037171">
    <property type="entry name" value="NagB/RpiA_transferase-like"/>
</dbReference>
<accession>A0ABS7VR97</accession>
<evidence type="ECO:0000256" key="4">
    <source>
        <dbReference type="ARBA" id="ARBA00023163"/>
    </source>
</evidence>
<dbReference type="Gene3D" id="3.40.50.1360">
    <property type="match status" value="1"/>
</dbReference>
<dbReference type="PRINTS" id="PR00037">
    <property type="entry name" value="HTHLACR"/>
</dbReference>
<dbReference type="InterPro" id="IPR036388">
    <property type="entry name" value="WH-like_DNA-bd_sf"/>
</dbReference>
<dbReference type="SMART" id="SM01134">
    <property type="entry name" value="DeoRC"/>
    <property type="match status" value="1"/>
</dbReference>
<evidence type="ECO:0000256" key="2">
    <source>
        <dbReference type="ARBA" id="ARBA00023015"/>
    </source>
</evidence>
<dbReference type="Pfam" id="PF00455">
    <property type="entry name" value="DeoRC"/>
    <property type="match status" value="1"/>
</dbReference>
<dbReference type="PANTHER" id="PTHR30363">
    <property type="entry name" value="HTH-TYPE TRANSCRIPTIONAL REGULATOR SRLR-RELATED"/>
    <property type="match status" value="1"/>
</dbReference>
<proteinExistence type="predicted"/>
<dbReference type="InterPro" id="IPR018356">
    <property type="entry name" value="Tscrpt_reg_HTH_DeoR_CS"/>
</dbReference>
<organism evidence="6 7">
    <name type="scientific">Microvirga puerhi</name>
    <dbReference type="NCBI Taxonomy" id="2876078"/>
    <lineage>
        <taxon>Bacteria</taxon>
        <taxon>Pseudomonadati</taxon>
        <taxon>Pseudomonadota</taxon>
        <taxon>Alphaproteobacteria</taxon>
        <taxon>Hyphomicrobiales</taxon>
        <taxon>Methylobacteriaceae</taxon>
        <taxon>Microvirga</taxon>
    </lineage>
</organism>
<evidence type="ECO:0000313" key="6">
    <source>
        <dbReference type="EMBL" id="MBZ6078050.1"/>
    </source>
</evidence>
<dbReference type="SMART" id="SM00420">
    <property type="entry name" value="HTH_DEOR"/>
    <property type="match status" value="1"/>
</dbReference>
<dbReference type="Gene3D" id="1.10.10.10">
    <property type="entry name" value="Winged helix-like DNA-binding domain superfamily/Winged helix DNA-binding domain"/>
    <property type="match status" value="1"/>
</dbReference>
<dbReference type="InterPro" id="IPR014036">
    <property type="entry name" value="DeoR-like_C"/>
</dbReference>
<dbReference type="EMBL" id="JAIRBM010000014">
    <property type="protein sequence ID" value="MBZ6078050.1"/>
    <property type="molecule type" value="Genomic_DNA"/>
</dbReference>
<dbReference type="SUPFAM" id="SSF100950">
    <property type="entry name" value="NagB/RpiA/CoA transferase-like"/>
    <property type="match status" value="1"/>
</dbReference>
<dbReference type="Proteomes" id="UP000704176">
    <property type="component" value="Unassembled WGS sequence"/>
</dbReference>
<evidence type="ECO:0000256" key="1">
    <source>
        <dbReference type="ARBA" id="ARBA00022491"/>
    </source>
</evidence>
<gene>
    <name evidence="6" type="ORF">K9B37_17425</name>
</gene>
<evidence type="ECO:0000256" key="3">
    <source>
        <dbReference type="ARBA" id="ARBA00023125"/>
    </source>
</evidence>
<keyword evidence="1" id="KW-0678">Repressor</keyword>
<dbReference type="PROSITE" id="PS51000">
    <property type="entry name" value="HTH_DEOR_2"/>
    <property type="match status" value="1"/>
</dbReference>
<protein>
    <submittedName>
        <fullName evidence="6">DeoR/GlpR family DNA-binding transcription regulator</fullName>
    </submittedName>
</protein>
<dbReference type="InterPro" id="IPR036390">
    <property type="entry name" value="WH_DNA-bd_sf"/>
</dbReference>
<comment type="caution">
    <text evidence="6">The sequence shown here is derived from an EMBL/GenBank/DDBJ whole genome shotgun (WGS) entry which is preliminary data.</text>
</comment>